<dbReference type="InterPro" id="IPR011711">
    <property type="entry name" value="GntR_C"/>
</dbReference>
<evidence type="ECO:0000259" key="4">
    <source>
        <dbReference type="PROSITE" id="PS50949"/>
    </source>
</evidence>
<reference evidence="5 6" key="1">
    <citation type="submission" date="2022-03" db="EMBL/GenBank/DDBJ databases">
        <title>Complete genome analysis of Roseomonas KG 17.1 : a prolific producer of plant growth promoters.</title>
        <authorList>
            <person name="Saadouli I."/>
            <person name="Najjari A."/>
            <person name="Mosbah A."/>
            <person name="Ouzari H.I."/>
        </authorList>
    </citation>
    <scope>NUCLEOTIDE SEQUENCE [LARGE SCALE GENOMIC DNA]</scope>
    <source>
        <strain evidence="5 6">KG17-1</strain>
    </source>
</reference>
<dbReference type="Pfam" id="PF07729">
    <property type="entry name" value="FCD"/>
    <property type="match status" value="1"/>
</dbReference>
<gene>
    <name evidence="5" type="ORF">MON41_15605</name>
</gene>
<dbReference type="PROSITE" id="PS50949">
    <property type="entry name" value="HTH_GNTR"/>
    <property type="match status" value="1"/>
</dbReference>
<dbReference type="Proteomes" id="UP001201985">
    <property type="component" value="Unassembled WGS sequence"/>
</dbReference>
<organism evidence="5 6">
    <name type="scientific">Teichococcus vastitatis</name>
    <dbReference type="NCBI Taxonomy" id="2307076"/>
    <lineage>
        <taxon>Bacteria</taxon>
        <taxon>Pseudomonadati</taxon>
        <taxon>Pseudomonadota</taxon>
        <taxon>Alphaproteobacteria</taxon>
        <taxon>Acetobacterales</taxon>
        <taxon>Roseomonadaceae</taxon>
        <taxon>Roseomonas</taxon>
    </lineage>
</organism>
<sequence>MDASSPSLPLSERARAALETRILSGELAPGTRLNEVALAAQLGLSRGPLREALRGLERDGLVTAGPAGQGMSVRRLDPEEMAELYDMRALLQGFILARLAQEQAAGRLAVGLLAGLRARVAEMEACAALGDAAGYYACNLAFHEALHEGAAHRRAGMLYTSLLKESHLVRQRSLARPEQMRDSNAEHARMLTAVAAGDVMQARALGEAHVAEGGKRRWLESLVTTGHPSDC</sequence>
<dbReference type="CDD" id="cd07377">
    <property type="entry name" value="WHTH_GntR"/>
    <property type="match status" value="1"/>
</dbReference>
<evidence type="ECO:0000313" key="5">
    <source>
        <dbReference type="EMBL" id="MCI0755144.1"/>
    </source>
</evidence>
<dbReference type="SUPFAM" id="SSF46785">
    <property type="entry name" value="Winged helix' DNA-binding domain"/>
    <property type="match status" value="1"/>
</dbReference>
<keyword evidence="1" id="KW-0805">Transcription regulation</keyword>
<keyword evidence="2" id="KW-0238">DNA-binding</keyword>
<comment type="caution">
    <text evidence="5">The sequence shown here is derived from an EMBL/GenBank/DDBJ whole genome shotgun (WGS) entry which is preliminary data.</text>
</comment>
<evidence type="ECO:0000313" key="6">
    <source>
        <dbReference type="Proteomes" id="UP001201985"/>
    </source>
</evidence>
<dbReference type="InterPro" id="IPR036388">
    <property type="entry name" value="WH-like_DNA-bd_sf"/>
</dbReference>
<feature type="domain" description="HTH gntR-type" evidence="4">
    <location>
        <begin position="8"/>
        <end position="76"/>
    </location>
</feature>
<proteinExistence type="predicted"/>
<evidence type="ECO:0000256" key="1">
    <source>
        <dbReference type="ARBA" id="ARBA00023015"/>
    </source>
</evidence>
<evidence type="ECO:0000256" key="2">
    <source>
        <dbReference type="ARBA" id="ARBA00023125"/>
    </source>
</evidence>
<dbReference type="InterPro" id="IPR036390">
    <property type="entry name" value="WH_DNA-bd_sf"/>
</dbReference>
<dbReference type="EMBL" id="JALBUU010000028">
    <property type="protein sequence ID" value="MCI0755144.1"/>
    <property type="molecule type" value="Genomic_DNA"/>
</dbReference>
<name>A0ABS9W774_9PROT</name>
<evidence type="ECO:0000256" key="3">
    <source>
        <dbReference type="ARBA" id="ARBA00023163"/>
    </source>
</evidence>
<dbReference type="SUPFAM" id="SSF48008">
    <property type="entry name" value="GntR ligand-binding domain-like"/>
    <property type="match status" value="1"/>
</dbReference>
<keyword evidence="3" id="KW-0804">Transcription</keyword>
<dbReference type="Pfam" id="PF00392">
    <property type="entry name" value="GntR"/>
    <property type="match status" value="1"/>
</dbReference>
<dbReference type="InterPro" id="IPR008920">
    <property type="entry name" value="TF_FadR/GntR_C"/>
</dbReference>
<keyword evidence="6" id="KW-1185">Reference proteome</keyword>
<dbReference type="SMART" id="SM00895">
    <property type="entry name" value="FCD"/>
    <property type="match status" value="1"/>
</dbReference>
<accession>A0ABS9W774</accession>
<dbReference type="PANTHER" id="PTHR43537:SF45">
    <property type="entry name" value="GNTR FAMILY REGULATORY PROTEIN"/>
    <property type="match status" value="1"/>
</dbReference>
<dbReference type="InterPro" id="IPR000524">
    <property type="entry name" value="Tscrpt_reg_HTH_GntR"/>
</dbReference>
<dbReference type="Gene3D" id="1.20.120.530">
    <property type="entry name" value="GntR ligand-binding domain-like"/>
    <property type="match status" value="1"/>
</dbReference>
<dbReference type="SMART" id="SM00345">
    <property type="entry name" value="HTH_GNTR"/>
    <property type="match status" value="1"/>
</dbReference>
<dbReference type="Gene3D" id="1.10.10.10">
    <property type="entry name" value="Winged helix-like DNA-binding domain superfamily/Winged helix DNA-binding domain"/>
    <property type="match status" value="1"/>
</dbReference>
<dbReference type="RefSeq" id="WP_120008673.1">
    <property type="nucleotide sequence ID" value="NZ_JALBUU010000028.1"/>
</dbReference>
<dbReference type="PANTHER" id="PTHR43537">
    <property type="entry name" value="TRANSCRIPTIONAL REGULATOR, GNTR FAMILY"/>
    <property type="match status" value="1"/>
</dbReference>
<protein>
    <submittedName>
        <fullName evidence="5">GntR family transcriptional regulator</fullName>
    </submittedName>
</protein>